<evidence type="ECO:0000313" key="5">
    <source>
        <dbReference type="Proteomes" id="UP000008983"/>
    </source>
</evidence>
<dbReference type="OrthoDB" id="10249920at2759"/>
<dbReference type="eggNOG" id="KOG3041">
    <property type="taxonomic scope" value="Eukaryota"/>
</dbReference>
<evidence type="ECO:0000259" key="3">
    <source>
        <dbReference type="PROSITE" id="PS51462"/>
    </source>
</evidence>
<dbReference type="EMBL" id="GL984098">
    <property type="protein sequence ID" value="EGR29868.1"/>
    <property type="molecule type" value="Genomic_DNA"/>
</dbReference>
<dbReference type="OMA" id="KIPPICF"/>
<dbReference type="InParanoid" id="G0QY42"/>
<dbReference type="CDD" id="cd03424">
    <property type="entry name" value="NUDIX_ADPRase_Nudt5_UGPPase_Nudt14"/>
    <property type="match status" value="1"/>
</dbReference>
<dbReference type="PANTHER" id="PTHR11839:SF18">
    <property type="entry name" value="NUDIX HYDROLASE DOMAIN-CONTAINING PROTEIN"/>
    <property type="match status" value="1"/>
</dbReference>
<evidence type="ECO:0000256" key="1">
    <source>
        <dbReference type="ARBA" id="ARBA00001946"/>
    </source>
</evidence>
<dbReference type="AlphaFoldDB" id="G0QY42"/>
<evidence type="ECO:0000313" key="4">
    <source>
        <dbReference type="EMBL" id="EGR29868.1"/>
    </source>
</evidence>
<accession>G0QY42</accession>
<dbReference type="InterPro" id="IPR015797">
    <property type="entry name" value="NUDIX_hydrolase-like_dom_sf"/>
</dbReference>
<dbReference type="InterPro" id="IPR000086">
    <property type="entry name" value="NUDIX_hydrolase_dom"/>
</dbReference>
<comment type="cofactor">
    <cofactor evidence="1">
        <name>Mg(2+)</name>
        <dbReference type="ChEBI" id="CHEBI:18420"/>
    </cofactor>
</comment>
<organism evidence="4 5">
    <name type="scientific">Ichthyophthirius multifiliis</name>
    <name type="common">White spot disease agent</name>
    <name type="synonym">Ich</name>
    <dbReference type="NCBI Taxonomy" id="5932"/>
    <lineage>
        <taxon>Eukaryota</taxon>
        <taxon>Sar</taxon>
        <taxon>Alveolata</taxon>
        <taxon>Ciliophora</taxon>
        <taxon>Intramacronucleata</taxon>
        <taxon>Oligohymenophorea</taxon>
        <taxon>Hymenostomatida</taxon>
        <taxon>Ophryoglenina</taxon>
        <taxon>Ichthyophthirius</taxon>
    </lineage>
</organism>
<dbReference type="PROSITE" id="PS51462">
    <property type="entry name" value="NUDIX"/>
    <property type="match status" value="1"/>
</dbReference>
<dbReference type="GO" id="GO:0080041">
    <property type="term" value="F:ADP-ribose pyrophosphohydrolase activity"/>
    <property type="evidence" value="ECO:0007669"/>
    <property type="project" value="TreeGrafter"/>
</dbReference>
<dbReference type="Proteomes" id="UP000008983">
    <property type="component" value="Unassembled WGS sequence"/>
</dbReference>
<reference evidence="4 5" key="1">
    <citation type="submission" date="2011-07" db="EMBL/GenBank/DDBJ databases">
        <authorList>
            <person name="Coyne R."/>
            <person name="Brami D."/>
            <person name="Johnson J."/>
            <person name="Hostetler J."/>
            <person name="Hannick L."/>
            <person name="Clark T."/>
            <person name="Cassidy-Hanley D."/>
            <person name="Inman J."/>
        </authorList>
    </citation>
    <scope>NUCLEOTIDE SEQUENCE [LARGE SCALE GENOMIC DNA]</scope>
    <source>
        <strain evidence="4 5">G5</strain>
    </source>
</reference>
<proteinExistence type="predicted"/>
<dbReference type="GeneID" id="14905978"/>
<evidence type="ECO:0000256" key="2">
    <source>
        <dbReference type="ARBA" id="ARBA00022801"/>
    </source>
</evidence>
<sequence length="150" mass="17120">MQVKKFLRKQQKKKGFVFLRGKSVAVLVIINQKFIALTRQFRVPAGQWMLEVPAGMIDENGNFIGVAAKELQEETGIIVKEENLNFLGSFYSSPGGSDEEVLMYFVEQQMSEKEIKEIQNKNFGDHSEEITIILKEINESNFKLKKGANM</sequence>
<feature type="domain" description="Nudix hydrolase" evidence="3">
    <location>
        <begin position="19"/>
        <end position="150"/>
    </location>
</feature>
<keyword evidence="5" id="KW-1185">Reference proteome</keyword>
<dbReference type="GO" id="GO:0019693">
    <property type="term" value="P:ribose phosphate metabolic process"/>
    <property type="evidence" value="ECO:0007669"/>
    <property type="project" value="TreeGrafter"/>
</dbReference>
<protein>
    <submittedName>
        <fullName evidence="4">Nudix family protein, putative</fullName>
        <ecNumber evidence="4">3.6.1.13</ecNumber>
    </submittedName>
</protein>
<dbReference type="PANTHER" id="PTHR11839">
    <property type="entry name" value="UDP/ADP-SUGAR PYROPHOSPHATASE"/>
    <property type="match status" value="1"/>
</dbReference>
<dbReference type="RefSeq" id="XP_004031104.1">
    <property type="nucleotide sequence ID" value="XM_004031056.1"/>
</dbReference>
<dbReference type="Gene3D" id="3.90.79.10">
    <property type="entry name" value="Nucleoside Triphosphate Pyrophosphohydrolase"/>
    <property type="match status" value="1"/>
</dbReference>
<dbReference type="Pfam" id="PF00293">
    <property type="entry name" value="NUDIX"/>
    <property type="match status" value="1"/>
</dbReference>
<name>G0QY42_ICHMU</name>
<dbReference type="GO" id="GO:0080042">
    <property type="term" value="F:ADP-glucose pyrophosphohydrolase activity"/>
    <property type="evidence" value="ECO:0007669"/>
    <property type="project" value="TreeGrafter"/>
</dbReference>
<dbReference type="GO" id="GO:0047631">
    <property type="term" value="F:ADP-ribose diphosphatase activity"/>
    <property type="evidence" value="ECO:0007669"/>
    <property type="project" value="UniProtKB-EC"/>
</dbReference>
<keyword evidence="2 4" id="KW-0378">Hydrolase</keyword>
<dbReference type="GO" id="GO:0006753">
    <property type="term" value="P:nucleoside phosphate metabolic process"/>
    <property type="evidence" value="ECO:0007669"/>
    <property type="project" value="TreeGrafter"/>
</dbReference>
<gene>
    <name evidence="4" type="ORF">IMG5_147110</name>
</gene>
<dbReference type="EC" id="3.6.1.13" evidence="4"/>
<dbReference type="STRING" id="857967.G0QY42"/>
<dbReference type="SUPFAM" id="SSF55811">
    <property type="entry name" value="Nudix"/>
    <property type="match status" value="1"/>
</dbReference>